<protein>
    <submittedName>
        <fullName evidence="2">Uncharacterized protein</fullName>
    </submittedName>
</protein>
<evidence type="ECO:0000313" key="3">
    <source>
        <dbReference type="Proteomes" id="UP000600365"/>
    </source>
</evidence>
<dbReference type="AlphaFoldDB" id="A0A917Y9I2"/>
<keyword evidence="1" id="KW-0812">Transmembrane</keyword>
<dbReference type="RefSeq" id="WP_189189872.1">
    <property type="nucleotide sequence ID" value="NZ_BMMM01000014.1"/>
</dbReference>
<evidence type="ECO:0000313" key="2">
    <source>
        <dbReference type="EMBL" id="GGN81065.1"/>
    </source>
</evidence>
<keyword evidence="1" id="KW-0472">Membrane</keyword>
<evidence type="ECO:0000256" key="1">
    <source>
        <dbReference type="SAM" id="Phobius"/>
    </source>
</evidence>
<feature type="transmembrane region" description="Helical" evidence="1">
    <location>
        <begin position="70"/>
        <end position="88"/>
    </location>
</feature>
<proteinExistence type="predicted"/>
<dbReference type="EMBL" id="BMMM01000014">
    <property type="protein sequence ID" value="GGN81065.1"/>
    <property type="molecule type" value="Genomic_DNA"/>
</dbReference>
<dbReference type="Proteomes" id="UP000600365">
    <property type="component" value="Unassembled WGS sequence"/>
</dbReference>
<name>A0A917Y9I2_9ACTN</name>
<accession>A0A917Y9I2</accession>
<organism evidence="2 3">
    <name type="scientific">Streptomyces albiflavescens</name>
    <dbReference type="NCBI Taxonomy" id="1623582"/>
    <lineage>
        <taxon>Bacteria</taxon>
        <taxon>Bacillati</taxon>
        <taxon>Actinomycetota</taxon>
        <taxon>Actinomycetes</taxon>
        <taxon>Kitasatosporales</taxon>
        <taxon>Streptomycetaceae</taxon>
        <taxon>Streptomyces</taxon>
    </lineage>
</organism>
<comment type="caution">
    <text evidence="2">The sequence shown here is derived from an EMBL/GenBank/DDBJ whole genome shotgun (WGS) entry which is preliminary data.</text>
</comment>
<sequence length="89" mass="9918">MKAWDGDEAPVVFARLTGAYWLGVEDSDSRWCRELVECDCVHAEAGSERRSDRRVLWGGSRLVWAERLRAVIVPLAAITVMAALAMTVI</sequence>
<keyword evidence="1" id="KW-1133">Transmembrane helix</keyword>
<keyword evidence="3" id="KW-1185">Reference proteome</keyword>
<gene>
    <name evidence="2" type="ORF">GCM10011579_067230</name>
</gene>
<reference evidence="2 3" key="1">
    <citation type="journal article" date="2014" name="Int. J. Syst. Evol. Microbiol.">
        <title>Complete genome sequence of Corynebacterium casei LMG S-19264T (=DSM 44701T), isolated from a smear-ripened cheese.</title>
        <authorList>
            <consortium name="US DOE Joint Genome Institute (JGI-PGF)"/>
            <person name="Walter F."/>
            <person name="Albersmeier A."/>
            <person name="Kalinowski J."/>
            <person name="Ruckert C."/>
        </authorList>
    </citation>
    <scope>NUCLEOTIDE SEQUENCE [LARGE SCALE GENOMIC DNA]</scope>
    <source>
        <strain evidence="2 3">CGMCC 4.7111</strain>
    </source>
</reference>